<name>T1GFW9_MEGSC</name>
<dbReference type="HOGENOM" id="CLU_053503_3_0_1"/>
<dbReference type="InterPro" id="IPR029058">
    <property type="entry name" value="AB_hydrolase_fold"/>
</dbReference>
<reference evidence="5" key="2">
    <citation type="submission" date="2015-06" db="UniProtKB">
        <authorList>
            <consortium name="EnsemblMetazoa"/>
        </authorList>
    </citation>
    <scope>IDENTIFICATION</scope>
</reference>
<dbReference type="PANTHER" id="PTHR11731:SF192">
    <property type="entry name" value="IP17501P"/>
    <property type="match status" value="1"/>
</dbReference>
<keyword evidence="2" id="KW-0325">Glycoprotein</keyword>
<comment type="similarity">
    <text evidence="1">Belongs to the peptidase S9B family. DPPIV subfamily.</text>
</comment>
<dbReference type="GO" id="GO:0008239">
    <property type="term" value="F:dipeptidyl-peptidase activity"/>
    <property type="evidence" value="ECO:0007669"/>
    <property type="project" value="TreeGrafter"/>
</dbReference>
<dbReference type="Proteomes" id="UP000015102">
    <property type="component" value="Unassembled WGS sequence"/>
</dbReference>
<dbReference type="GO" id="GO:0006508">
    <property type="term" value="P:proteolysis"/>
    <property type="evidence" value="ECO:0007669"/>
    <property type="project" value="InterPro"/>
</dbReference>
<dbReference type="FunFam" id="3.40.50.1820:FF:000003">
    <property type="entry name" value="Dipeptidyl peptidase 4"/>
    <property type="match status" value="1"/>
</dbReference>
<sequence length="223" mass="25433">MLVDVYGGPDSYSVVDKFGIDFGTHLTTNKSIIYAKIDGRGSGLRGDKLLHEIYLNLGTVEVFDQINVTRMLQKAIPYIDENRIGIWGWSYGGYVSAMALAKDNNSTFKCAASVAPVTDWIYYDSIYTERFMQTPYTNPEGYKSARLSTLAPLFKNKDFLLIHGTLDDNVHYQQSVILAKHLERADIFFQQISYTDEDHGLINVRPHLYHSLSRFFDECFNIS</sequence>
<dbReference type="PANTHER" id="PTHR11731">
    <property type="entry name" value="PROTEASE FAMILY S9B,C DIPEPTIDYL-PEPTIDASE IV-RELATED"/>
    <property type="match status" value="1"/>
</dbReference>
<dbReference type="AlphaFoldDB" id="T1GFW9"/>
<organism evidence="5 6">
    <name type="scientific">Megaselia scalaris</name>
    <name type="common">Humpbacked fly</name>
    <name type="synonym">Phora scalaris</name>
    <dbReference type="NCBI Taxonomy" id="36166"/>
    <lineage>
        <taxon>Eukaryota</taxon>
        <taxon>Metazoa</taxon>
        <taxon>Ecdysozoa</taxon>
        <taxon>Arthropoda</taxon>
        <taxon>Hexapoda</taxon>
        <taxon>Insecta</taxon>
        <taxon>Pterygota</taxon>
        <taxon>Neoptera</taxon>
        <taxon>Endopterygota</taxon>
        <taxon>Diptera</taxon>
        <taxon>Brachycera</taxon>
        <taxon>Muscomorpha</taxon>
        <taxon>Platypezoidea</taxon>
        <taxon>Phoridae</taxon>
        <taxon>Megaseliini</taxon>
        <taxon>Megaselia</taxon>
    </lineage>
</organism>
<proteinExistence type="inferred from homology"/>
<evidence type="ECO:0000256" key="3">
    <source>
        <dbReference type="ARBA" id="ARBA00072929"/>
    </source>
</evidence>
<dbReference type="EMBL" id="CAQQ02015080">
    <property type="status" value="NOT_ANNOTATED_CDS"/>
    <property type="molecule type" value="Genomic_DNA"/>
</dbReference>
<dbReference type="GO" id="GO:0008236">
    <property type="term" value="F:serine-type peptidase activity"/>
    <property type="evidence" value="ECO:0007669"/>
    <property type="project" value="InterPro"/>
</dbReference>
<dbReference type="SUPFAM" id="SSF53474">
    <property type="entry name" value="alpha/beta-Hydrolases"/>
    <property type="match status" value="1"/>
</dbReference>
<protein>
    <recommendedName>
        <fullName evidence="3">Venom dipeptidyl peptidase 4</fullName>
    </recommendedName>
</protein>
<dbReference type="InterPro" id="IPR001375">
    <property type="entry name" value="Peptidase_S9_cat"/>
</dbReference>
<evidence type="ECO:0000313" key="5">
    <source>
        <dbReference type="EnsemblMetazoa" id="MESCA002271-PA"/>
    </source>
</evidence>
<dbReference type="STRING" id="36166.T1GFW9"/>
<dbReference type="InterPro" id="IPR050278">
    <property type="entry name" value="Serine_Prot_S9B/DPPIV"/>
</dbReference>
<feature type="domain" description="Peptidase S9 prolyl oligopeptidase catalytic" evidence="4">
    <location>
        <begin position="23"/>
        <end position="221"/>
    </location>
</feature>
<evidence type="ECO:0000313" key="6">
    <source>
        <dbReference type="Proteomes" id="UP000015102"/>
    </source>
</evidence>
<dbReference type="GO" id="GO:0005886">
    <property type="term" value="C:plasma membrane"/>
    <property type="evidence" value="ECO:0007669"/>
    <property type="project" value="TreeGrafter"/>
</dbReference>
<evidence type="ECO:0000259" key="4">
    <source>
        <dbReference type="Pfam" id="PF00326"/>
    </source>
</evidence>
<reference evidence="6" key="1">
    <citation type="submission" date="2013-02" db="EMBL/GenBank/DDBJ databases">
        <authorList>
            <person name="Hughes D."/>
        </authorList>
    </citation>
    <scope>NUCLEOTIDE SEQUENCE</scope>
    <source>
        <strain>Durham</strain>
        <strain evidence="6">NC isolate 2 -- Noor lab</strain>
    </source>
</reference>
<dbReference type="Pfam" id="PF00326">
    <property type="entry name" value="Peptidase_S9"/>
    <property type="match status" value="1"/>
</dbReference>
<dbReference type="EnsemblMetazoa" id="MESCA002271-RA">
    <property type="protein sequence ID" value="MESCA002271-PA"/>
    <property type="gene ID" value="MESCA002271"/>
</dbReference>
<evidence type="ECO:0000256" key="2">
    <source>
        <dbReference type="ARBA" id="ARBA00023180"/>
    </source>
</evidence>
<accession>T1GFW9</accession>
<keyword evidence="6" id="KW-1185">Reference proteome</keyword>
<dbReference type="Gene3D" id="3.40.50.1820">
    <property type="entry name" value="alpha/beta hydrolase"/>
    <property type="match status" value="1"/>
</dbReference>
<dbReference type="OMA" id="MANDEFF"/>
<evidence type="ECO:0000256" key="1">
    <source>
        <dbReference type="ARBA" id="ARBA00010036"/>
    </source>
</evidence>